<dbReference type="EMBL" id="UWPJ01000023">
    <property type="protein sequence ID" value="VCU70978.1"/>
    <property type="molecule type" value="Genomic_DNA"/>
</dbReference>
<proteinExistence type="inferred from homology"/>
<protein>
    <submittedName>
        <fullName evidence="2">Tripartite tricarboxylate transporter family receptor</fullName>
    </submittedName>
</protein>
<organism evidence="2 3">
    <name type="scientific">Pigmentiphaga humi</name>
    <dbReference type="NCBI Taxonomy" id="2478468"/>
    <lineage>
        <taxon>Bacteria</taxon>
        <taxon>Pseudomonadati</taxon>
        <taxon>Pseudomonadota</taxon>
        <taxon>Betaproteobacteria</taxon>
        <taxon>Burkholderiales</taxon>
        <taxon>Alcaligenaceae</taxon>
        <taxon>Pigmentiphaga</taxon>
    </lineage>
</organism>
<keyword evidence="2" id="KW-0675">Receptor</keyword>
<dbReference type="Pfam" id="PF03401">
    <property type="entry name" value="TctC"/>
    <property type="match status" value="1"/>
</dbReference>
<name>A0A3P4B5P2_9BURK</name>
<dbReference type="Proteomes" id="UP000277294">
    <property type="component" value="Unassembled WGS sequence"/>
</dbReference>
<evidence type="ECO:0000256" key="1">
    <source>
        <dbReference type="ARBA" id="ARBA00006987"/>
    </source>
</evidence>
<gene>
    <name evidence="2" type="ORF">PIGHUM_03058</name>
</gene>
<dbReference type="InterPro" id="IPR005064">
    <property type="entry name" value="BUG"/>
</dbReference>
<dbReference type="InterPro" id="IPR042100">
    <property type="entry name" value="Bug_dom1"/>
</dbReference>
<dbReference type="Gene3D" id="3.40.190.10">
    <property type="entry name" value="Periplasmic binding protein-like II"/>
    <property type="match status" value="1"/>
</dbReference>
<accession>A0A3P4B5P2</accession>
<sequence length="146" mass="16101">MQHVPYKEVGQLYAAVSNQEVNWSMATLASSQGAYQAGKLRYLAVAAAKRLPQMPDVPTVAENGGPKNFEINSFVVLLAPKGTPAAIRDKVNADVAKVLTQPDIKQRLETFAFQPINWSPDEIRKQTASRSQFYRGLIKKANVSLE</sequence>
<dbReference type="PANTHER" id="PTHR42928:SF5">
    <property type="entry name" value="BLR1237 PROTEIN"/>
    <property type="match status" value="1"/>
</dbReference>
<dbReference type="AlphaFoldDB" id="A0A3P4B5P2"/>
<reference evidence="2 3" key="1">
    <citation type="submission" date="2018-10" db="EMBL/GenBank/DDBJ databases">
        <authorList>
            <person name="Criscuolo A."/>
        </authorList>
    </citation>
    <scope>NUCLEOTIDE SEQUENCE [LARGE SCALE GENOMIC DNA]</scope>
    <source>
        <strain evidence="2">DnA1</strain>
    </source>
</reference>
<comment type="similarity">
    <text evidence="1">Belongs to the UPF0065 (bug) family.</text>
</comment>
<keyword evidence="3" id="KW-1185">Reference proteome</keyword>
<evidence type="ECO:0000313" key="3">
    <source>
        <dbReference type="Proteomes" id="UP000277294"/>
    </source>
</evidence>
<dbReference type="Gene3D" id="3.40.190.150">
    <property type="entry name" value="Bordetella uptake gene, domain 1"/>
    <property type="match status" value="1"/>
</dbReference>
<dbReference type="PANTHER" id="PTHR42928">
    <property type="entry name" value="TRICARBOXYLATE-BINDING PROTEIN"/>
    <property type="match status" value="1"/>
</dbReference>
<evidence type="ECO:0000313" key="2">
    <source>
        <dbReference type="EMBL" id="VCU70978.1"/>
    </source>
</evidence>